<dbReference type="InterPro" id="IPR016161">
    <property type="entry name" value="Ald_DH/histidinol_DH"/>
</dbReference>
<dbReference type="InterPro" id="IPR016163">
    <property type="entry name" value="Ald_DH_C"/>
</dbReference>
<evidence type="ECO:0000259" key="1">
    <source>
        <dbReference type="Pfam" id="PF00171"/>
    </source>
</evidence>
<feature type="domain" description="Aldehyde dehydrogenase" evidence="1">
    <location>
        <begin position="6"/>
        <end position="49"/>
    </location>
</feature>
<dbReference type="Proteomes" id="UP000464787">
    <property type="component" value="Chromosome"/>
</dbReference>
<dbReference type="InterPro" id="IPR015590">
    <property type="entry name" value="Aldehyde_DH_dom"/>
</dbReference>
<keyword evidence="3" id="KW-1185">Reference proteome</keyword>
<sequence length="56" mass="5844">MTCCLGCGQVFVNNYSAAGGVGLPFGEMRASGYGREMGFEALLGFTTLKPIAVRHG</sequence>
<organism evidence="2 3">
    <name type="scientific">Xylophilus rhododendri</name>
    <dbReference type="NCBI Taxonomy" id="2697032"/>
    <lineage>
        <taxon>Bacteria</taxon>
        <taxon>Pseudomonadati</taxon>
        <taxon>Pseudomonadota</taxon>
        <taxon>Betaproteobacteria</taxon>
        <taxon>Burkholderiales</taxon>
        <taxon>Xylophilus</taxon>
    </lineage>
</organism>
<protein>
    <submittedName>
        <fullName evidence="2">Aldehyde dehydrogenase family protein</fullName>
    </submittedName>
</protein>
<dbReference type="AlphaFoldDB" id="A0A857J3G1"/>
<evidence type="ECO:0000313" key="3">
    <source>
        <dbReference type="Proteomes" id="UP000464787"/>
    </source>
</evidence>
<reference evidence="2 3" key="1">
    <citation type="submission" date="2020-01" db="EMBL/GenBank/DDBJ databases">
        <title>Genome sequencing of strain KACC 21265.</title>
        <authorList>
            <person name="Heo J."/>
            <person name="Kim S.-J."/>
            <person name="Kim J.-S."/>
            <person name="Hong S.-B."/>
            <person name="Kwon S.-W."/>
        </authorList>
    </citation>
    <scope>NUCLEOTIDE SEQUENCE [LARGE SCALE GENOMIC DNA]</scope>
    <source>
        <strain evidence="2 3">KACC 21265</strain>
    </source>
</reference>
<dbReference type="KEGG" id="xyk:GT347_10045"/>
<accession>A0A857J3G1</accession>
<evidence type="ECO:0000313" key="2">
    <source>
        <dbReference type="EMBL" id="QHI98306.1"/>
    </source>
</evidence>
<dbReference type="Pfam" id="PF00171">
    <property type="entry name" value="Aldedh"/>
    <property type="match status" value="1"/>
</dbReference>
<dbReference type="SUPFAM" id="SSF53720">
    <property type="entry name" value="ALDH-like"/>
    <property type="match status" value="1"/>
</dbReference>
<dbReference type="EMBL" id="CP047650">
    <property type="protein sequence ID" value="QHI98306.1"/>
    <property type="molecule type" value="Genomic_DNA"/>
</dbReference>
<name>A0A857J3G1_9BURK</name>
<dbReference type="GO" id="GO:0016620">
    <property type="term" value="F:oxidoreductase activity, acting on the aldehyde or oxo group of donors, NAD or NADP as acceptor"/>
    <property type="evidence" value="ECO:0007669"/>
    <property type="project" value="InterPro"/>
</dbReference>
<dbReference type="Gene3D" id="3.40.309.10">
    <property type="entry name" value="Aldehyde Dehydrogenase, Chain A, domain 2"/>
    <property type="match status" value="1"/>
</dbReference>
<gene>
    <name evidence="2" type="ORF">GT347_10045</name>
</gene>
<proteinExistence type="predicted"/>